<dbReference type="RefSeq" id="WP_021837041.1">
    <property type="nucleotide sequence ID" value="NZ_CAQM01000878.1"/>
</dbReference>
<dbReference type="AlphaFoldDB" id="T2JH25"/>
<comment type="caution">
    <text evidence="2">The sequence shown here is derived from an EMBL/GenBank/DDBJ whole genome shotgun (WGS) entry which is preliminary data.</text>
</comment>
<feature type="transmembrane region" description="Helical" evidence="1">
    <location>
        <begin position="20"/>
        <end position="36"/>
    </location>
</feature>
<name>T2JH25_CROWT</name>
<keyword evidence="1" id="KW-1133">Transmembrane helix</keyword>
<keyword evidence="1" id="KW-0472">Membrane</keyword>
<keyword evidence="1" id="KW-0812">Transmembrane</keyword>
<dbReference type="Proteomes" id="UP000018198">
    <property type="component" value="Unassembled WGS sequence"/>
</dbReference>
<organism evidence="2 3">
    <name type="scientific">Crocosphaera watsonii WH 0401</name>
    <dbReference type="NCBI Taxonomy" id="555881"/>
    <lineage>
        <taxon>Bacteria</taxon>
        <taxon>Bacillati</taxon>
        <taxon>Cyanobacteriota</taxon>
        <taxon>Cyanophyceae</taxon>
        <taxon>Oscillatoriophycideae</taxon>
        <taxon>Chroococcales</taxon>
        <taxon>Aphanothecaceae</taxon>
        <taxon>Crocosphaera</taxon>
    </lineage>
</organism>
<accession>T2JH25</accession>
<proteinExistence type="predicted"/>
<sequence>MNQVIDKTLRFINLWSKIEIIAALVLTVIILGYAVCPNRSQKSKPIFRNYPINNTTIKPVGHNIIMPTR</sequence>
<protein>
    <submittedName>
        <fullName evidence="2">Uncharacterized protein</fullName>
    </submittedName>
</protein>
<evidence type="ECO:0000256" key="1">
    <source>
        <dbReference type="SAM" id="Phobius"/>
    </source>
</evidence>
<reference evidence="2 3" key="2">
    <citation type="submission" date="2013-09" db="EMBL/GenBank/DDBJ databases">
        <title>Whole genome comparison of six Crocosphaera watsonii strains with differing phenotypes.</title>
        <authorList>
            <person name="Bench S.R."/>
            <person name="Heller P."/>
            <person name="Frank I."/>
            <person name="Arciniega M."/>
            <person name="Shilova I.N."/>
            <person name="Zehr J.P."/>
        </authorList>
    </citation>
    <scope>NUCLEOTIDE SEQUENCE [LARGE SCALE GENOMIC DNA]</scope>
    <source>
        <strain evidence="2 3">WH 0401</strain>
    </source>
</reference>
<evidence type="ECO:0000313" key="2">
    <source>
        <dbReference type="EMBL" id="CCQ64401.1"/>
    </source>
</evidence>
<reference evidence="2 3" key="1">
    <citation type="submission" date="2013-01" db="EMBL/GenBank/DDBJ databases">
        <authorList>
            <person name="Bench S."/>
        </authorList>
    </citation>
    <scope>NUCLEOTIDE SEQUENCE [LARGE SCALE GENOMIC DNA]</scope>
    <source>
        <strain evidence="2 3">WH 0401</strain>
    </source>
</reference>
<evidence type="ECO:0000313" key="3">
    <source>
        <dbReference type="Proteomes" id="UP000018198"/>
    </source>
</evidence>
<gene>
    <name evidence="2" type="ORF">CWATWH0401_2452</name>
</gene>
<dbReference type="EMBL" id="CAQM01000878">
    <property type="protein sequence ID" value="CCQ64401.1"/>
    <property type="molecule type" value="Genomic_DNA"/>
</dbReference>